<dbReference type="EMBL" id="JAPNKE010000002">
    <property type="protein sequence ID" value="MCY1010817.1"/>
    <property type="molecule type" value="Genomic_DNA"/>
</dbReference>
<name>A0A9X3EV11_9BACT</name>
<evidence type="ECO:0000313" key="2">
    <source>
        <dbReference type="EMBL" id="MCY1010817.1"/>
    </source>
</evidence>
<organism evidence="2 3">
    <name type="scientific">Nannocystis pusilla</name>
    <dbReference type="NCBI Taxonomy" id="889268"/>
    <lineage>
        <taxon>Bacteria</taxon>
        <taxon>Pseudomonadati</taxon>
        <taxon>Myxococcota</taxon>
        <taxon>Polyangia</taxon>
        <taxon>Nannocystales</taxon>
        <taxon>Nannocystaceae</taxon>
        <taxon>Nannocystis</taxon>
    </lineage>
</organism>
<gene>
    <name evidence="2" type="ORF">OV079_35690</name>
</gene>
<comment type="caution">
    <text evidence="2">The sequence shown here is derived from an EMBL/GenBank/DDBJ whole genome shotgun (WGS) entry which is preliminary data.</text>
</comment>
<protein>
    <submittedName>
        <fullName evidence="2">Uncharacterized protein</fullName>
    </submittedName>
</protein>
<dbReference type="RefSeq" id="WP_267773916.1">
    <property type="nucleotide sequence ID" value="NZ_JAPNKE010000002.1"/>
</dbReference>
<sequence length="44" mass="4637">MPSAPHEARIFGVGRGKGQRVAAEDGPDGPALSWAGYRLVRSDT</sequence>
<evidence type="ECO:0000313" key="3">
    <source>
        <dbReference type="Proteomes" id="UP001150924"/>
    </source>
</evidence>
<evidence type="ECO:0000256" key="1">
    <source>
        <dbReference type="SAM" id="MobiDB-lite"/>
    </source>
</evidence>
<accession>A0A9X3EV11</accession>
<dbReference type="Proteomes" id="UP001150924">
    <property type="component" value="Unassembled WGS sequence"/>
</dbReference>
<keyword evidence="3" id="KW-1185">Reference proteome</keyword>
<reference evidence="2" key="1">
    <citation type="submission" date="2022-11" db="EMBL/GenBank/DDBJ databases">
        <title>Minimal conservation of predation-associated metabolite biosynthetic gene clusters underscores biosynthetic potential of Myxococcota including descriptions for ten novel species: Archangium lansinium sp. nov., Myxococcus landrumus sp. nov., Nannocystis bai.</title>
        <authorList>
            <person name="Ahearne A."/>
            <person name="Stevens C."/>
            <person name="Phillips K."/>
        </authorList>
    </citation>
    <scope>NUCLEOTIDE SEQUENCE</scope>
    <source>
        <strain evidence="2">Na p29</strain>
    </source>
</reference>
<dbReference type="AlphaFoldDB" id="A0A9X3EV11"/>
<feature type="region of interest" description="Disordered" evidence="1">
    <location>
        <begin position="1"/>
        <end position="35"/>
    </location>
</feature>
<proteinExistence type="predicted"/>